<feature type="transmembrane region" description="Helical" evidence="2">
    <location>
        <begin position="301"/>
        <end position="327"/>
    </location>
</feature>
<proteinExistence type="predicted"/>
<sequence>MLSNVEARLWSTYAHITRNRITNTFFVLSLLLCFAQGVIQSLLYALDGRFAGVFSEIGKAAEIPPRNFTYLDRTNEHYTIRMCNDIPHGQALNPCTVIFDSGNTSSSSEDVQTDLVDPQTVLQDLIKGFSVETNYDFGGSNGVQLHSASSSLVLNKQCTQILSYPQQVLKNAAREDLTFIFLQFWLLGVSVYALGNHSVPHLLTVLSTRLLITIWSIYVVSYRSHKQSTIFSATVSAAGTPCGVDMFPTFFQTRSGYYIADAALSVLGLLSLAALSWRLLRIFNDERVAASHALNRLVNDPFQFFMAVQACLQMEVFVLVAATSLWVDVLATSSIRKLSAHTNLYDALIIATTVILIPWISLGWYGVRREHRAMMVSFLVLAFVLLAGWSCMFYSIVFRWSLLQWPYLACLTTASFILIIASGVLGTICWRNFDQGLAEYLNAEEALASSNFAPEVFKRGKDDHTLYNVDKGAFYTYDEPKLPQATFQGAPPQSSHHARSASLFTPDMSPVPGPLRGPPPTYDRPYIPPF</sequence>
<dbReference type="Proteomes" id="UP001295794">
    <property type="component" value="Unassembled WGS sequence"/>
</dbReference>
<keyword evidence="2" id="KW-1133">Transmembrane helix</keyword>
<gene>
    <name evidence="3" type="ORF">MYCIT1_LOCUS15875</name>
</gene>
<dbReference type="AlphaFoldDB" id="A0AAD2K0S8"/>
<protein>
    <submittedName>
        <fullName evidence="3">Uncharacterized protein</fullName>
    </submittedName>
</protein>
<feature type="compositionally biased region" description="Pro residues" evidence="1">
    <location>
        <begin position="509"/>
        <end position="530"/>
    </location>
</feature>
<dbReference type="GO" id="GO:0005794">
    <property type="term" value="C:Golgi apparatus"/>
    <property type="evidence" value="ECO:0007669"/>
    <property type="project" value="TreeGrafter"/>
</dbReference>
<feature type="region of interest" description="Disordered" evidence="1">
    <location>
        <begin position="486"/>
        <end position="530"/>
    </location>
</feature>
<dbReference type="EMBL" id="CAVNYO010000169">
    <property type="protein sequence ID" value="CAK5271014.1"/>
    <property type="molecule type" value="Genomic_DNA"/>
</dbReference>
<evidence type="ECO:0000256" key="1">
    <source>
        <dbReference type="SAM" id="MobiDB-lite"/>
    </source>
</evidence>
<evidence type="ECO:0000313" key="4">
    <source>
        <dbReference type="Proteomes" id="UP001295794"/>
    </source>
</evidence>
<dbReference type="PANTHER" id="PTHR34391:SF2">
    <property type="entry name" value="TRP C-TERMINAL DOMAIN-CONTAINING PROTEIN"/>
    <property type="match status" value="1"/>
</dbReference>
<accession>A0AAD2K0S8</accession>
<feature type="transmembrane region" description="Helical" evidence="2">
    <location>
        <begin position="406"/>
        <end position="430"/>
    </location>
</feature>
<feature type="compositionally biased region" description="Polar residues" evidence="1">
    <location>
        <begin position="486"/>
        <end position="495"/>
    </location>
</feature>
<feature type="transmembrane region" description="Helical" evidence="2">
    <location>
        <begin position="347"/>
        <end position="367"/>
    </location>
</feature>
<keyword evidence="2" id="KW-0472">Membrane</keyword>
<comment type="caution">
    <text evidence="3">The sequence shown here is derived from an EMBL/GenBank/DDBJ whole genome shotgun (WGS) entry which is preliminary data.</text>
</comment>
<feature type="transmembrane region" description="Helical" evidence="2">
    <location>
        <begin position="379"/>
        <end position="400"/>
    </location>
</feature>
<evidence type="ECO:0000313" key="3">
    <source>
        <dbReference type="EMBL" id="CAK5271014.1"/>
    </source>
</evidence>
<keyword evidence="4" id="KW-1185">Reference proteome</keyword>
<feature type="transmembrane region" description="Helical" evidence="2">
    <location>
        <begin position="257"/>
        <end position="280"/>
    </location>
</feature>
<name>A0AAD2K0S8_9AGAR</name>
<evidence type="ECO:0000256" key="2">
    <source>
        <dbReference type="SAM" id="Phobius"/>
    </source>
</evidence>
<dbReference type="PANTHER" id="PTHR34391">
    <property type="entry name" value="UPF0658 GOLGI APPARATUS MEMBRANE PROTEIN C1952.10C-RELATED"/>
    <property type="match status" value="1"/>
</dbReference>
<feature type="transmembrane region" description="Helical" evidence="2">
    <location>
        <begin position="25"/>
        <end position="46"/>
    </location>
</feature>
<reference evidence="3" key="1">
    <citation type="submission" date="2023-11" db="EMBL/GenBank/DDBJ databases">
        <authorList>
            <person name="De Vega J J."/>
            <person name="De Vega J J."/>
        </authorList>
    </citation>
    <scope>NUCLEOTIDE SEQUENCE</scope>
</reference>
<keyword evidence="2" id="KW-0812">Transmembrane</keyword>
<organism evidence="3 4">
    <name type="scientific">Mycena citricolor</name>
    <dbReference type="NCBI Taxonomy" id="2018698"/>
    <lineage>
        <taxon>Eukaryota</taxon>
        <taxon>Fungi</taxon>
        <taxon>Dikarya</taxon>
        <taxon>Basidiomycota</taxon>
        <taxon>Agaricomycotina</taxon>
        <taxon>Agaricomycetes</taxon>
        <taxon>Agaricomycetidae</taxon>
        <taxon>Agaricales</taxon>
        <taxon>Marasmiineae</taxon>
        <taxon>Mycenaceae</taxon>
        <taxon>Mycena</taxon>
    </lineage>
</organism>
<dbReference type="InterPro" id="IPR040410">
    <property type="entry name" value="UPF0658_Golgi"/>
</dbReference>